<dbReference type="AlphaFoldDB" id="A0A9W9YG75"/>
<proteinExistence type="predicted"/>
<gene>
    <name evidence="7" type="ORF">OS493_015924</name>
</gene>
<feature type="region of interest" description="Disordered" evidence="6">
    <location>
        <begin position="127"/>
        <end position="165"/>
    </location>
</feature>
<accession>A0A9W9YG75</accession>
<evidence type="ECO:0000256" key="3">
    <source>
        <dbReference type="ARBA" id="ARBA00023125"/>
    </source>
</evidence>
<dbReference type="PANTHER" id="PTHR15741">
    <property type="entry name" value="BASIC HELIX-LOOP-HELIX ZIP TRANSCRIPTION FACTOR"/>
    <property type="match status" value="1"/>
</dbReference>
<dbReference type="Proteomes" id="UP001163046">
    <property type="component" value="Unassembled WGS sequence"/>
</dbReference>
<keyword evidence="4" id="KW-0804">Transcription</keyword>
<sequence>MQEEAEMLRKQILELNSSISMCQQQLPATGVPVARQRVDQMWSMFNQYVKTRTQDNFKFWIFSVLMRQLFEEYNNMVSTSSVEEFCRTVLAWLEQHCSLPALRPAALSSLRDLSKATSILSDPSKVPEQALRATASRDPTDLAAMMGPSGASGGARNTGASGGFS</sequence>
<reference evidence="7" key="1">
    <citation type="submission" date="2023-01" db="EMBL/GenBank/DDBJ databases">
        <title>Genome assembly of the deep-sea coral Lophelia pertusa.</title>
        <authorList>
            <person name="Herrera S."/>
            <person name="Cordes E."/>
        </authorList>
    </citation>
    <scope>NUCLEOTIDE SEQUENCE</scope>
    <source>
        <strain evidence="7">USNM1676648</strain>
        <tissue evidence="7">Polyp</tissue>
    </source>
</reference>
<name>A0A9W9YG75_9CNID</name>
<evidence type="ECO:0000256" key="2">
    <source>
        <dbReference type="ARBA" id="ARBA00023015"/>
    </source>
</evidence>
<evidence type="ECO:0000256" key="6">
    <source>
        <dbReference type="SAM" id="MobiDB-lite"/>
    </source>
</evidence>
<evidence type="ECO:0000313" key="7">
    <source>
        <dbReference type="EMBL" id="KAJ7333832.1"/>
    </source>
</evidence>
<keyword evidence="8" id="KW-1185">Reference proteome</keyword>
<dbReference type="PANTHER" id="PTHR15741:SF37">
    <property type="entry name" value="LD38259P"/>
    <property type="match status" value="1"/>
</dbReference>
<comment type="subcellular location">
    <subcellularLocation>
        <location evidence="1">Nucleus</location>
    </subcellularLocation>
</comment>
<comment type="caution">
    <text evidence="7">The sequence shown here is derived from an EMBL/GenBank/DDBJ whole genome shotgun (WGS) entry which is preliminary data.</text>
</comment>
<dbReference type="GO" id="GO:0005634">
    <property type="term" value="C:nucleus"/>
    <property type="evidence" value="ECO:0007669"/>
    <property type="project" value="UniProtKB-SubCell"/>
</dbReference>
<evidence type="ECO:0000313" key="8">
    <source>
        <dbReference type="Proteomes" id="UP001163046"/>
    </source>
</evidence>
<organism evidence="7 8">
    <name type="scientific">Desmophyllum pertusum</name>
    <dbReference type="NCBI Taxonomy" id="174260"/>
    <lineage>
        <taxon>Eukaryota</taxon>
        <taxon>Metazoa</taxon>
        <taxon>Cnidaria</taxon>
        <taxon>Anthozoa</taxon>
        <taxon>Hexacorallia</taxon>
        <taxon>Scleractinia</taxon>
        <taxon>Caryophylliina</taxon>
        <taxon>Caryophylliidae</taxon>
        <taxon>Desmophyllum</taxon>
    </lineage>
</organism>
<evidence type="ECO:0000256" key="4">
    <source>
        <dbReference type="ARBA" id="ARBA00023163"/>
    </source>
</evidence>
<keyword evidence="3" id="KW-0238">DNA-binding</keyword>
<keyword evidence="5" id="KW-0539">Nucleus</keyword>
<evidence type="ECO:0000256" key="5">
    <source>
        <dbReference type="ARBA" id="ARBA00023242"/>
    </source>
</evidence>
<dbReference type="EMBL" id="MU827785">
    <property type="protein sequence ID" value="KAJ7333832.1"/>
    <property type="molecule type" value="Genomic_DNA"/>
</dbReference>
<keyword evidence="2" id="KW-0805">Transcription regulation</keyword>
<dbReference type="GO" id="GO:0000981">
    <property type="term" value="F:DNA-binding transcription factor activity, RNA polymerase II-specific"/>
    <property type="evidence" value="ECO:0007669"/>
    <property type="project" value="TreeGrafter"/>
</dbReference>
<dbReference type="InterPro" id="IPR052207">
    <property type="entry name" value="Max-like/E-box_TFs"/>
</dbReference>
<evidence type="ECO:0000256" key="1">
    <source>
        <dbReference type="ARBA" id="ARBA00004123"/>
    </source>
</evidence>
<dbReference type="GO" id="GO:0000978">
    <property type="term" value="F:RNA polymerase II cis-regulatory region sequence-specific DNA binding"/>
    <property type="evidence" value="ECO:0007669"/>
    <property type="project" value="TreeGrafter"/>
</dbReference>
<protein>
    <submittedName>
        <fullName evidence="7">Uncharacterized protein</fullName>
    </submittedName>
</protein>
<dbReference type="OrthoDB" id="6022628at2759"/>